<reference evidence="9 10" key="1">
    <citation type="submission" date="2016-10" db="EMBL/GenBank/DDBJ databases">
        <authorList>
            <person name="de Groot N.N."/>
        </authorList>
    </citation>
    <scope>NUCLEOTIDE SEQUENCE [LARGE SCALE GENOMIC DNA]</scope>
    <source>
        <strain evidence="9 10">CGMCC 1.9109</strain>
    </source>
</reference>
<dbReference type="EMBL" id="FNAK01000004">
    <property type="protein sequence ID" value="SDE11879.1"/>
    <property type="molecule type" value="Genomic_DNA"/>
</dbReference>
<evidence type="ECO:0000256" key="2">
    <source>
        <dbReference type="ARBA" id="ARBA00023002"/>
    </source>
</evidence>
<sequence>MIDDGILKRLDRVQGMGRSDDDLLDSIKASDALIERRLTLRLDSGKRVQVICWRCQHSHLLGPCKGGLRFHPDVSEEEVRSLAFKMTLKTALLGLPLGGAKGGVPIDGSALSVHERERLCRAWTRAFISDIGPNKDIPAPDVGCGPEEMAWIRDEYEQLMGKSVPHVVTGKPSALGGLNLRDGATARGGKRVLDKLRDKLGLTQEEPTVIVQGFGKVGGQIASLLAKDGYRIIGVSDSSGSLRKSEGFDVDDLLAVKEQGKSFSGLDNELEAEGGEPDAILTDECDLLVPAALGGQIHQDNADDIKASVILELANDAVSADADEVLAKRDIRLVPDILANAGGVLASYHEWLAGKAGHEVVVETAEKSLDDIIDRAADRAWHMHKRAEVSLQTACYALAVEHLQQVARCRGLA</sequence>
<evidence type="ECO:0000256" key="6">
    <source>
        <dbReference type="PIRSR" id="PIRSR000185-3"/>
    </source>
</evidence>
<feature type="binding site" evidence="5">
    <location>
        <position position="89"/>
    </location>
    <ligand>
        <name>substrate</name>
    </ligand>
</feature>
<dbReference type="AlphaFoldDB" id="A0A1G7AAQ4"/>
<dbReference type="Gene3D" id="3.40.50.10860">
    <property type="entry name" value="Leucine Dehydrogenase, chain A, domain 1"/>
    <property type="match status" value="1"/>
</dbReference>
<dbReference type="GO" id="GO:0004352">
    <property type="term" value="F:glutamate dehydrogenase (NAD+) activity"/>
    <property type="evidence" value="ECO:0007669"/>
    <property type="project" value="TreeGrafter"/>
</dbReference>
<dbReference type="PRINTS" id="PR00082">
    <property type="entry name" value="GLFDHDRGNASE"/>
</dbReference>
<dbReference type="Gene3D" id="3.40.50.720">
    <property type="entry name" value="NAD(P)-binding Rossmann-like Domain"/>
    <property type="match status" value="1"/>
</dbReference>
<dbReference type="InterPro" id="IPR046346">
    <property type="entry name" value="Aminoacid_DH-like_N_sf"/>
</dbReference>
<name>A0A1G7AAQ4_9PROT</name>
<feature type="binding site" evidence="5">
    <location>
        <position position="65"/>
    </location>
    <ligand>
        <name>substrate</name>
    </ligand>
</feature>
<dbReference type="InterPro" id="IPR036291">
    <property type="entry name" value="NAD(P)-bd_dom_sf"/>
</dbReference>
<evidence type="ECO:0000313" key="10">
    <source>
        <dbReference type="Proteomes" id="UP000183685"/>
    </source>
</evidence>
<dbReference type="Pfam" id="PF00208">
    <property type="entry name" value="ELFV_dehydrog"/>
    <property type="match status" value="1"/>
</dbReference>
<dbReference type="Pfam" id="PF02812">
    <property type="entry name" value="ELFV_dehydrog_N"/>
    <property type="match status" value="1"/>
</dbReference>
<dbReference type="SMART" id="SM00839">
    <property type="entry name" value="ELFV_dehydrog"/>
    <property type="match status" value="1"/>
</dbReference>
<dbReference type="InterPro" id="IPR006095">
    <property type="entry name" value="Glu/Leu/Phe/Val/Trp_DH"/>
</dbReference>
<evidence type="ECO:0000313" key="9">
    <source>
        <dbReference type="EMBL" id="SDE11879.1"/>
    </source>
</evidence>
<keyword evidence="10" id="KW-1185">Reference proteome</keyword>
<dbReference type="PANTHER" id="PTHR11606">
    <property type="entry name" value="GLUTAMATE DEHYDROGENASE"/>
    <property type="match status" value="1"/>
</dbReference>
<evidence type="ECO:0000256" key="7">
    <source>
        <dbReference type="RuleBase" id="RU004417"/>
    </source>
</evidence>
<dbReference type="GO" id="GO:0000166">
    <property type="term" value="F:nucleotide binding"/>
    <property type="evidence" value="ECO:0007669"/>
    <property type="project" value="UniProtKB-KW"/>
</dbReference>
<dbReference type="RefSeq" id="WP_074519412.1">
    <property type="nucleotide sequence ID" value="NZ_FNAK01000004.1"/>
</dbReference>
<proteinExistence type="inferred from homology"/>
<comment type="similarity">
    <text evidence="1 3 7">Belongs to the Glu/Leu/Phe/Val dehydrogenases family.</text>
</comment>
<dbReference type="GO" id="GO:0006538">
    <property type="term" value="P:L-glutamate catabolic process"/>
    <property type="evidence" value="ECO:0007669"/>
    <property type="project" value="TreeGrafter"/>
</dbReference>
<evidence type="ECO:0000256" key="4">
    <source>
        <dbReference type="PIRSR" id="PIRSR000185-1"/>
    </source>
</evidence>
<keyword evidence="5" id="KW-0547">Nucleotide-binding</keyword>
<evidence type="ECO:0000259" key="8">
    <source>
        <dbReference type="SMART" id="SM00839"/>
    </source>
</evidence>
<dbReference type="Proteomes" id="UP000183685">
    <property type="component" value="Unassembled WGS sequence"/>
</dbReference>
<dbReference type="SUPFAM" id="SSF53223">
    <property type="entry name" value="Aminoacid dehydrogenase-like, N-terminal domain"/>
    <property type="match status" value="1"/>
</dbReference>
<keyword evidence="5" id="KW-0520">NAD</keyword>
<organism evidence="9 10">
    <name type="scientific">Kordiimonas lacus</name>
    <dbReference type="NCBI Taxonomy" id="637679"/>
    <lineage>
        <taxon>Bacteria</taxon>
        <taxon>Pseudomonadati</taxon>
        <taxon>Pseudomonadota</taxon>
        <taxon>Alphaproteobacteria</taxon>
        <taxon>Kordiimonadales</taxon>
        <taxon>Kordiimonadaceae</taxon>
        <taxon>Kordiimonas</taxon>
    </lineage>
</organism>
<dbReference type="STRING" id="637679.GCA_001550055_01699"/>
<feature type="domain" description="Glutamate/phenylalanine/leucine/valine/L-tryptophan dehydrogenase C-terminal" evidence="8">
    <location>
        <begin position="178"/>
        <end position="411"/>
    </location>
</feature>
<gene>
    <name evidence="9" type="ORF">SAMN04488071_2158</name>
</gene>
<dbReference type="SUPFAM" id="SSF51735">
    <property type="entry name" value="NAD(P)-binding Rossmann-fold domains"/>
    <property type="match status" value="1"/>
</dbReference>
<dbReference type="PANTHER" id="PTHR11606:SF13">
    <property type="entry name" value="GLUTAMATE DEHYDROGENASE 1, MITOCHONDRIAL"/>
    <property type="match status" value="1"/>
</dbReference>
<evidence type="ECO:0000256" key="5">
    <source>
        <dbReference type="PIRSR" id="PIRSR000185-2"/>
    </source>
</evidence>
<dbReference type="InterPro" id="IPR014362">
    <property type="entry name" value="Glu_DH"/>
</dbReference>
<feature type="site" description="Important for catalysis" evidence="6">
    <location>
        <position position="141"/>
    </location>
</feature>
<keyword evidence="2 3" id="KW-0560">Oxidoreductase</keyword>
<dbReference type="InterPro" id="IPR006096">
    <property type="entry name" value="Glu/Leu/Phe/Val/Trp_DH_C"/>
</dbReference>
<feature type="binding site" evidence="5">
    <location>
        <position position="185"/>
    </location>
    <ligand>
        <name>NAD(+)</name>
        <dbReference type="ChEBI" id="CHEBI:57540"/>
    </ligand>
</feature>
<dbReference type="PIRSF" id="PIRSF000185">
    <property type="entry name" value="Glu_DH"/>
    <property type="match status" value="1"/>
</dbReference>
<evidence type="ECO:0000256" key="1">
    <source>
        <dbReference type="ARBA" id="ARBA00006382"/>
    </source>
</evidence>
<evidence type="ECO:0000256" key="3">
    <source>
        <dbReference type="PIRNR" id="PIRNR000185"/>
    </source>
</evidence>
<feature type="active site" description="Proton donor" evidence="4">
    <location>
        <position position="101"/>
    </location>
</feature>
<protein>
    <recommendedName>
        <fullName evidence="3">Glutamate dehydrogenase</fullName>
    </recommendedName>
</protein>
<feature type="binding site" evidence="5">
    <location>
        <position position="347"/>
    </location>
    <ligand>
        <name>substrate</name>
    </ligand>
</feature>
<accession>A0A1G7AAQ4</accession>
<dbReference type="InterPro" id="IPR006097">
    <property type="entry name" value="Glu/Leu/Phe/Val/Trp_DH_dimer"/>
</dbReference>